<dbReference type="PROSITE" id="PS50977">
    <property type="entry name" value="HTH_TETR_2"/>
    <property type="match status" value="1"/>
</dbReference>
<evidence type="ECO:0000259" key="5">
    <source>
        <dbReference type="PROSITE" id="PS50977"/>
    </source>
</evidence>
<dbReference type="PANTHER" id="PTHR30055">
    <property type="entry name" value="HTH-TYPE TRANSCRIPTIONAL REGULATOR RUTR"/>
    <property type="match status" value="1"/>
</dbReference>
<dbReference type="Gene3D" id="1.10.357.10">
    <property type="entry name" value="Tetracycline Repressor, domain 2"/>
    <property type="match status" value="1"/>
</dbReference>
<keyword evidence="3" id="KW-0804">Transcription</keyword>
<dbReference type="SUPFAM" id="SSF48498">
    <property type="entry name" value="Tetracyclin repressor-like, C-terminal domain"/>
    <property type="match status" value="1"/>
</dbReference>
<evidence type="ECO:0000256" key="3">
    <source>
        <dbReference type="ARBA" id="ARBA00023163"/>
    </source>
</evidence>
<evidence type="ECO:0000256" key="4">
    <source>
        <dbReference type="PROSITE-ProRule" id="PRU00335"/>
    </source>
</evidence>
<dbReference type="SUPFAM" id="SSF46689">
    <property type="entry name" value="Homeodomain-like"/>
    <property type="match status" value="1"/>
</dbReference>
<dbReference type="PANTHER" id="PTHR30055:SF212">
    <property type="entry name" value="TETR-FAMILY FAMILY TRANSCRIPTIONAL REGULATOR"/>
    <property type="match status" value="1"/>
</dbReference>
<evidence type="ECO:0000256" key="1">
    <source>
        <dbReference type="ARBA" id="ARBA00023015"/>
    </source>
</evidence>
<reference evidence="6 7" key="1">
    <citation type="submission" date="2019-06" db="EMBL/GenBank/DDBJ databases">
        <title>Whole genome shotgun sequence of Brevibacillus reuszeri NBRC 15719.</title>
        <authorList>
            <person name="Hosoyama A."/>
            <person name="Uohara A."/>
            <person name="Ohji S."/>
            <person name="Ichikawa N."/>
        </authorList>
    </citation>
    <scope>NUCLEOTIDE SEQUENCE [LARGE SCALE GENOMIC DNA]</scope>
    <source>
        <strain evidence="6 7">NBRC 15719</strain>
    </source>
</reference>
<keyword evidence="1" id="KW-0805">Transcription regulation</keyword>
<evidence type="ECO:0000313" key="6">
    <source>
        <dbReference type="EMBL" id="GED68804.1"/>
    </source>
</evidence>
<protein>
    <submittedName>
        <fullName evidence="6">TetR family transcriptional regulator</fullName>
    </submittedName>
</protein>
<dbReference type="Gene3D" id="1.10.10.60">
    <property type="entry name" value="Homeodomain-like"/>
    <property type="match status" value="1"/>
</dbReference>
<feature type="domain" description="HTH tetR-type" evidence="5">
    <location>
        <begin position="21"/>
        <end position="81"/>
    </location>
</feature>
<dbReference type="Pfam" id="PF00440">
    <property type="entry name" value="TetR_N"/>
    <property type="match status" value="1"/>
</dbReference>
<dbReference type="InterPro" id="IPR036271">
    <property type="entry name" value="Tet_transcr_reg_TetR-rel_C_sf"/>
</dbReference>
<name>A0ABQ0TM47_9BACL</name>
<comment type="caution">
    <text evidence="6">The sequence shown here is derived from an EMBL/GenBank/DDBJ whole genome shotgun (WGS) entry which is preliminary data.</text>
</comment>
<dbReference type="Pfam" id="PF13305">
    <property type="entry name" value="TetR_C_33"/>
    <property type="match status" value="1"/>
</dbReference>
<dbReference type="InterPro" id="IPR009057">
    <property type="entry name" value="Homeodomain-like_sf"/>
</dbReference>
<keyword evidence="7" id="KW-1185">Reference proteome</keyword>
<dbReference type="InterPro" id="IPR001647">
    <property type="entry name" value="HTH_TetR"/>
</dbReference>
<dbReference type="Proteomes" id="UP000319578">
    <property type="component" value="Unassembled WGS sequence"/>
</dbReference>
<organism evidence="6 7">
    <name type="scientific">Brevibacillus reuszeri</name>
    <dbReference type="NCBI Taxonomy" id="54915"/>
    <lineage>
        <taxon>Bacteria</taxon>
        <taxon>Bacillati</taxon>
        <taxon>Bacillota</taxon>
        <taxon>Bacilli</taxon>
        <taxon>Bacillales</taxon>
        <taxon>Paenibacillaceae</taxon>
        <taxon>Brevibacillus</taxon>
    </lineage>
</organism>
<dbReference type="EMBL" id="BJON01000009">
    <property type="protein sequence ID" value="GED68804.1"/>
    <property type="molecule type" value="Genomic_DNA"/>
</dbReference>
<dbReference type="InterPro" id="IPR025996">
    <property type="entry name" value="MT1864/Rv1816-like_C"/>
</dbReference>
<evidence type="ECO:0000256" key="2">
    <source>
        <dbReference type="ARBA" id="ARBA00023125"/>
    </source>
</evidence>
<dbReference type="InterPro" id="IPR050109">
    <property type="entry name" value="HTH-type_TetR-like_transc_reg"/>
</dbReference>
<evidence type="ECO:0000313" key="7">
    <source>
        <dbReference type="Proteomes" id="UP000319578"/>
    </source>
</evidence>
<proteinExistence type="predicted"/>
<accession>A0ABQ0TM47</accession>
<feature type="DNA-binding region" description="H-T-H motif" evidence="4">
    <location>
        <begin position="44"/>
        <end position="63"/>
    </location>
</feature>
<gene>
    <name evidence="6" type="ORF">BRE01_25060</name>
</gene>
<sequence>MMSNHPHTYKTYSEVKLQQQQVLRKNVIDAACLLLLEEGPESVTVRRVAQKLNCSTKIIYSMFGNKDGLANEMYLDGCRLLAETFQQVPVTAKALHDLESLCSAYWQFSQLHSSYYKMMFGGALSDFKPDEKSLEGTTTALIRIQQTVVRAMEQDELEKNDPLLVVQTLWATLHGVIHLQFAGHFSQPSVAQDVYRFTLTKMLAAFTTVPVQE</sequence>
<keyword evidence="2 4" id="KW-0238">DNA-binding</keyword>